<dbReference type="Gene3D" id="3.30.70.2740">
    <property type="match status" value="1"/>
</dbReference>
<evidence type="ECO:0000256" key="4">
    <source>
        <dbReference type="ARBA" id="ARBA00022827"/>
    </source>
</evidence>
<evidence type="ECO:0000259" key="6">
    <source>
        <dbReference type="PROSITE" id="PS51387"/>
    </source>
</evidence>
<dbReference type="InterPro" id="IPR016166">
    <property type="entry name" value="FAD-bd_PCMH"/>
</dbReference>
<dbReference type="EMBL" id="PXYX01000002">
    <property type="protein sequence ID" value="PSR29533.1"/>
    <property type="molecule type" value="Genomic_DNA"/>
</dbReference>
<comment type="cofactor">
    <cofactor evidence="1">
        <name>FAD</name>
        <dbReference type="ChEBI" id="CHEBI:57692"/>
    </cofactor>
</comment>
<dbReference type="PROSITE" id="PS51387">
    <property type="entry name" value="FAD_PCMH"/>
    <property type="match status" value="2"/>
</dbReference>
<comment type="caution">
    <text evidence="7">The sequence shown here is derived from an EMBL/GenBank/DDBJ whole genome shotgun (WGS) entry which is preliminary data.</text>
</comment>
<gene>
    <name evidence="7" type="ORF">C7B47_02100</name>
</gene>
<keyword evidence="5" id="KW-0560">Oxidoreductase</keyword>
<protein>
    <submittedName>
        <fullName evidence="7">FAD-binding oxidoreductase</fullName>
    </submittedName>
</protein>
<feature type="domain" description="FAD-binding PCMH-type" evidence="6">
    <location>
        <begin position="73"/>
        <end position="248"/>
    </location>
</feature>
<dbReference type="SUPFAM" id="SSF55103">
    <property type="entry name" value="FAD-linked oxidases, C-terminal domain"/>
    <property type="match status" value="1"/>
</dbReference>
<dbReference type="PANTHER" id="PTHR42934:SF1">
    <property type="entry name" value="GLYCOLATE OXIDASE SUBUNIT GLCD"/>
    <property type="match status" value="1"/>
</dbReference>
<dbReference type="InterPro" id="IPR016164">
    <property type="entry name" value="FAD-linked_Oxase-like_C"/>
</dbReference>
<dbReference type="InterPro" id="IPR016171">
    <property type="entry name" value="Vanillyl_alc_oxidase_C-sub2"/>
</dbReference>
<dbReference type="InterPro" id="IPR036318">
    <property type="entry name" value="FAD-bd_PCMH-like_sf"/>
</dbReference>
<evidence type="ECO:0000313" key="8">
    <source>
        <dbReference type="Proteomes" id="UP000242705"/>
    </source>
</evidence>
<reference evidence="7 8" key="1">
    <citation type="journal article" date="2014" name="BMC Genomics">
        <title>Comparison of environmental and isolate Sulfobacillus genomes reveals diverse carbon, sulfur, nitrogen, and hydrogen metabolisms.</title>
        <authorList>
            <person name="Justice N.B."/>
            <person name="Norman A."/>
            <person name="Brown C.T."/>
            <person name="Singh A."/>
            <person name="Thomas B.C."/>
            <person name="Banfield J.F."/>
        </authorList>
    </citation>
    <scope>NUCLEOTIDE SEQUENCE [LARGE SCALE GENOMIC DNA]</scope>
    <source>
        <strain evidence="7">AMDSBA5</strain>
    </source>
</reference>
<keyword evidence="4" id="KW-0274">FAD</keyword>
<dbReference type="Proteomes" id="UP000242705">
    <property type="component" value="Unassembled WGS sequence"/>
</dbReference>
<dbReference type="InterPro" id="IPR016169">
    <property type="entry name" value="FAD-bd_PCMH_sub2"/>
</dbReference>
<name>A0A2T2X4V4_SULTH</name>
<organism evidence="7 8">
    <name type="scientific">Sulfobacillus thermosulfidooxidans</name>
    <dbReference type="NCBI Taxonomy" id="28034"/>
    <lineage>
        <taxon>Bacteria</taxon>
        <taxon>Bacillati</taxon>
        <taxon>Bacillota</taxon>
        <taxon>Clostridia</taxon>
        <taxon>Eubacteriales</taxon>
        <taxon>Clostridiales Family XVII. Incertae Sedis</taxon>
        <taxon>Sulfobacillus</taxon>
    </lineage>
</organism>
<dbReference type="Gene3D" id="1.10.45.10">
    <property type="entry name" value="Vanillyl-alcohol Oxidase, Chain A, domain 4"/>
    <property type="match status" value="1"/>
</dbReference>
<evidence type="ECO:0000313" key="7">
    <source>
        <dbReference type="EMBL" id="PSR29533.1"/>
    </source>
</evidence>
<dbReference type="Gene3D" id="3.30.465.10">
    <property type="match status" value="2"/>
</dbReference>
<dbReference type="PANTHER" id="PTHR42934">
    <property type="entry name" value="GLYCOLATE OXIDASE SUBUNIT GLCD"/>
    <property type="match status" value="1"/>
</dbReference>
<comment type="similarity">
    <text evidence="2">Belongs to the FAD-binding oxidoreductase/transferase type 4 family.</text>
</comment>
<keyword evidence="3" id="KW-0285">Flavoprotein</keyword>
<dbReference type="SUPFAM" id="SSF56176">
    <property type="entry name" value="FAD-binding/transporter-associated domain-like"/>
    <property type="match status" value="2"/>
</dbReference>
<dbReference type="GO" id="GO:0071949">
    <property type="term" value="F:FAD binding"/>
    <property type="evidence" value="ECO:0007669"/>
    <property type="project" value="InterPro"/>
</dbReference>
<dbReference type="InterPro" id="IPR051914">
    <property type="entry name" value="FAD-linked_OxidoTrans_Type4"/>
</dbReference>
<dbReference type="FunFam" id="1.10.45.10:FF:000001">
    <property type="entry name" value="D-lactate dehydrogenase mitochondrial"/>
    <property type="match status" value="1"/>
</dbReference>
<dbReference type="GO" id="GO:0016491">
    <property type="term" value="F:oxidoreductase activity"/>
    <property type="evidence" value="ECO:0007669"/>
    <property type="project" value="UniProtKB-KW"/>
</dbReference>
<proteinExistence type="inferred from homology"/>
<evidence type="ECO:0000256" key="3">
    <source>
        <dbReference type="ARBA" id="ARBA00022630"/>
    </source>
</evidence>
<dbReference type="FunFam" id="3.30.70.2740:FF:000001">
    <property type="entry name" value="D-lactate dehydrogenase mitochondrial"/>
    <property type="match status" value="1"/>
</dbReference>
<sequence length="852" mass="93953">MVRLIRRHRMLKRGQIMLVSLSTVPHQPINNQILGPDAQQKEECLCALTQRFGDRIIRDADRLLAYSYDATSQRHRPDAAFIAESEEELRYVLQIASQYGMPVIARGSGSNISGGTLPISGGIVVSLTHFKRIKSIDVRSRQTRVEPGVVNARLQEALEPYGFFFPPDPASHRISTLGGNVSEGSGGPHCVKYGTTSHYVTGIKALLADGTPIICQESLSIIDWPGLLTGSEGILAIITEITLRILPKAPSTGTLLAGFQSVIDAVSAVSGIVRAQMIPSTLELLDKATLDTVRPFMDAGYPHSDAVLLIEVDGSPLSVQAQLQHLVNVLQQYHADPVIIAENPEHAHQLMAARRSAYGAAARLASHVWTQDVTVPRPLLAEMMSHVLTISRRYALAINTVAHAGDGNLHPLIPYHPDDADEVERMRKADHAILQKAAELGGSITGEHGIGIDKLHELPLMYSPDELAAMYAIKMAFDPENILNPGKAVYPVQNTSYTHDVGPEQALNRLIQPRSVDELRDTVRQAYVQKIHLTLDKHGVHKDACRVNLSHLQDILDFDPDNMTITVQAGLSYTALQSFLDQYRLMFPVIPLQKDQTLGSLVAEGLPHLAHLGYGPLKNWILGLSVIDGTGRQLQFGRKIMKNVAGLDMPKLFIGSLGQFGMITTLILRLLPKFPEQVIYTLDHQHINSEQYESLVHAFITTAPGPQGLWTMGNHLTIYVDGHDLPSQHQYIEQICDRGGISYQRHDALDILAVTQSKLDTLFDQARREHSGYVFGVGPLPHSITTAFHALDDSLWIVPEASDNGVQQLHLNGCRVLNHNGWQVINLADSSLTKITERLKQYFDPQNVFGHP</sequence>
<dbReference type="InterPro" id="IPR006094">
    <property type="entry name" value="Oxid_FAD_bind_N"/>
</dbReference>
<feature type="domain" description="FAD-binding PCMH-type" evidence="6">
    <location>
        <begin position="499"/>
        <end position="673"/>
    </location>
</feature>
<evidence type="ECO:0000256" key="5">
    <source>
        <dbReference type="ARBA" id="ARBA00023002"/>
    </source>
</evidence>
<dbReference type="AlphaFoldDB" id="A0A2T2X4V4"/>
<dbReference type="Pfam" id="PF02913">
    <property type="entry name" value="FAD-oxidase_C"/>
    <property type="match status" value="1"/>
</dbReference>
<evidence type="ECO:0000256" key="2">
    <source>
        <dbReference type="ARBA" id="ARBA00008000"/>
    </source>
</evidence>
<evidence type="ECO:0000256" key="1">
    <source>
        <dbReference type="ARBA" id="ARBA00001974"/>
    </source>
</evidence>
<dbReference type="Pfam" id="PF01565">
    <property type="entry name" value="FAD_binding_4"/>
    <property type="match status" value="2"/>
</dbReference>
<accession>A0A2T2X4V4</accession>
<dbReference type="InterPro" id="IPR004113">
    <property type="entry name" value="FAD-bd_oxidored_4_C"/>
</dbReference>